<feature type="region of interest" description="Disordered" evidence="8">
    <location>
        <begin position="728"/>
        <end position="754"/>
    </location>
</feature>
<dbReference type="PROSITE" id="PS01175">
    <property type="entry name" value="RIBONUCLEASE_II"/>
    <property type="match status" value="1"/>
</dbReference>
<dbReference type="InterPro" id="IPR022966">
    <property type="entry name" value="RNase_II/R_CS"/>
</dbReference>
<evidence type="ECO:0000256" key="1">
    <source>
        <dbReference type="ARBA" id="ARBA00001849"/>
    </source>
</evidence>
<evidence type="ECO:0000256" key="2">
    <source>
        <dbReference type="ARBA" id="ARBA00022490"/>
    </source>
</evidence>
<dbReference type="GO" id="GO:0008859">
    <property type="term" value="F:exoribonuclease II activity"/>
    <property type="evidence" value="ECO:0007669"/>
    <property type="project" value="UniProtKB-UniRule"/>
</dbReference>
<gene>
    <name evidence="7" type="primary">rnr</name>
    <name evidence="10" type="ORF">PEB0149_001240</name>
</gene>
<evidence type="ECO:0000256" key="8">
    <source>
        <dbReference type="SAM" id="MobiDB-lite"/>
    </source>
</evidence>
<dbReference type="Pfam" id="PF00773">
    <property type="entry name" value="RNB"/>
    <property type="match status" value="1"/>
</dbReference>
<keyword evidence="2 7" id="KW-0963">Cytoplasm</keyword>
<evidence type="ECO:0000256" key="6">
    <source>
        <dbReference type="ARBA" id="ARBA00022884"/>
    </source>
</evidence>
<evidence type="ECO:0000259" key="9">
    <source>
        <dbReference type="PROSITE" id="PS50126"/>
    </source>
</evidence>
<dbReference type="InterPro" id="IPR003029">
    <property type="entry name" value="S1_domain"/>
</dbReference>
<comment type="function">
    <text evidence="7">3'-5' exoribonuclease that releases 5'-nucleoside monophosphates and is involved in maturation of structured RNAs.</text>
</comment>
<accession>A0A1R0F6X9</accession>
<organism evidence="10 11">
    <name type="scientific">Bartonella apis</name>
    <dbReference type="NCBI Taxonomy" id="1686310"/>
    <lineage>
        <taxon>Bacteria</taxon>
        <taxon>Pseudomonadati</taxon>
        <taxon>Pseudomonadota</taxon>
        <taxon>Alphaproteobacteria</taxon>
        <taxon>Hyphomicrobiales</taxon>
        <taxon>Bartonellaceae</taxon>
        <taxon>Bartonella</taxon>
    </lineage>
</organism>
<protein>
    <recommendedName>
        <fullName evidence="7">Ribonuclease R</fullName>
        <shortName evidence="7">RNase R</shortName>
        <ecNumber evidence="7">3.1.13.1</ecNumber>
    </recommendedName>
</protein>
<sequence>MKQHPVSRNKPSHLPTKDDILSFIKENPNLSGKREIAKAFNLKGDARIWLKDLLRELKAEGVVSKQRKKIVPKHMLPPVAVLDIKGRDHDGGFIAEPSEWDGEEAPLVALHPARHTKGPAIGVGDRILAKIFRNKREEGPSYTGRAIKKIDKRDFTTMGVLRDLGQGKWRLEPIDRKAPEVAVNLPPDSKAKAGDLVEVEIGRDKRYGLKRGVVKNILGSVDSEKALSMIAIISHDIPHIFPDRVLEEADEAKPATMENREDWRDLPLVTIDPEDAKDHDDAVCANMDDSEDNKGGVVVTVAIADVGYYVRPDSAMDKEALKRGNSVYFPDRVVPMLPERISNNFCSLREGEDRPAMAVRMVFDSHGKKQSHSFHRILMRSCAKLSYEQTQRAIDGKPDEKTLPILENVLKPLWAAYDLLKKARNERQPLELDLPERKIILDESGRIKDVVIPPRLDAHKLIEEFMIQANVSAAETLKSKHQPLIYRIHDQPSLAKQEGLREFLASLGLSLSRGAELTPERFNRILERVKDTDQQELVNQVVLRTQSQAEYAPENIGHFGLNLRNYAHFTSPIRRYADLIVHRALIKSLKLGNDGLTNEEEKNLDEIAVAISLTERRAMAAERETIDRLVAHFLADKIGTEFTGRIAGVTKSGLFISLDRLGADGFTPISTLATDYYIFDEARHALIGEKSHKGYQLGDSVSVRLVEAQPIAGAMRFEMLSAPRPLPLSPVSHHKSKTGARRFNRSSRKARRSI</sequence>
<comment type="catalytic activity">
    <reaction evidence="1 7">
        <text>Exonucleolytic cleavage in the 3'- to 5'-direction to yield nucleoside 5'-phosphates.</text>
        <dbReference type="EC" id="3.1.13.1"/>
    </reaction>
</comment>
<dbReference type="Proteomes" id="UP000187344">
    <property type="component" value="Unassembled WGS sequence"/>
</dbReference>
<evidence type="ECO:0000256" key="3">
    <source>
        <dbReference type="ARBA" id="ARBA00022722"/>
    </source>
</evidence>
<dbReference type="AlphaFoldDB" id="A0A1R0F6X9"/>
<dbReference type="SMART" id="SM00955">
    <property type="entry name" value="RNB"/>
    <property type="match status" value="1"/>
</dbReference>
<dbReference type="InterPro" id="IPR012340">
    <property type="entry name" value="NA-bd_OB-fold"/>
</dbReference>
<dbReference type="PROSITE" id="PS50126">
    <property type="entry name" value="S1"/>
    <property type="match status" value="1"/>
</dbReference>
<dbReference type="Gene3D" id="2.40.50.140">
    <property type="entry name" value="Nucleic acid-binding proteins"/>
    <property type="match status" value="1"/>
</dbReference>
<dbReference type="Pfam" id="PF00575">
    <property type="entry name" value="S1"/>
    <property type="match status" value="1"/>
</dbReference>
<evidence type="ECO:0000256" key="5">
    <source>
        <dbReference type="ARBA" id="ARBA00022839"/>
    </source>
</evidence>
<dbReference type="InterPro" id="IPR011805">
    <property type="entry name" value="RNase_R"/>
</dbReference>
<dbReference type="PANTHER" id="PTHR23355:SF9">
    <property type="entry name" value="DIS3-LIKE EXONUCLEASE 2"/>
    <property type="match status" value="1"/>
</dbReference>
<dbReference type="SUPFAM" id="SSF50249">
    <property type="entry name" value="Nucleic acid-binding proteins"/>
    <property type="match status" value="2"/>
</dbReference>
<comment type="caution">
    <text evidence="10">The sequence shown here is derived from an EMBL/GenBank/DDBJ whole genome shotgun (WGS) entry which is preliminary data.</text>
</comment>
<feature type="domain" description="S1 motif" evidence="9">
    <location>
        <begin position="639"/>
        <end position="720"/>
    </location>
</feature>
<dbReference type="InterPro" id="IPR050180">
    <property type="entry name" value="RNR_Ribonuclease"/>
</dbReference>
<dbReference type="HAMAP" id="MF_01895">
    <property type="entry name" value="RNase_R"/>
    <property type="match status" value="1"/>
</dbReference>
<keyword evidence="11" id="KW-1185">Reference proteome</keyword>
<evidence type="ECO:0000256" key="4">
    <source>
        <dbReference type="ARBA" id="ARBA00022801"/>
    </source>
</evidence>
<dbReference type="GO" id="GO:0005829">
    <property type="term" value="C:cytosol"/>
    <property type="evidence" value="ECO:0007669"/>
    <property type="project" value="TreeGrafter"/>
</dbReference>
<dbReference type="PANTHER" id="PTHR23355">
    <property type="entry name" value="RIBONUCLEASE"/>
    <property type="match status" value="1"/>
</dbReference>
<dbReference type="EMBL" id="LXYT01000003">
    <property type="protein sequence ID" value="OLY42717.1"/>
    <property type="molecule type" value="Genomic_DNA"/>
</dbReference>
<dbReference type="NCBIfam" id="TIGR02063">
    <property type="entry name" value="RNase_R"/>
    <property type="match status" value="1"/>
</dbReference>
<dbReference type="Pfam" id="PF17876">
    <property type="entry name" value="CSD2"/>
    <property type="match status" value="1"/>
</dbReference>
<dbReference type="InterPro" id="IPR001900">
    <property type="entry name" value="RNase_II/R"/>
</dbReference>
<name>A0A1R0F6X9_9HYPH</name>
<comment type="subcellular location">
    <subcellularLocation>
        <location evidence="7">Cytoplasm</location>
    </subcellularLocation>
</comment>
<dbReference type="InterPro" id="IPR040476">
    <property type="entry name" value="CSD2"/>
</dbReference>
<dbReference type="SMART" id="SM00316">
    <property type="entry name" value="S1"/>
    <property type="match status" value="1"/>
</dbReference>
<proteinExistence type="inferred from homology"/>
<reference evidence="10 11" key="1">
    <citation type="submission" date="2016-12" db="EMBL/GenBank/DDBJ databases">
        <title>Comparative genomics of Bartonella apis.</title>
        <authorList>
            <person name="Engel P."/>
        </authorList>
    </citation>
    <scope>NUCLEOTIDE SEQUENCE [LARGE SCALE GENOMIC DNA]</scope>
    <source>
        <strain evidence="10 11">PEB0149</strain>
    </source>
</reference>
<feature type="compositionally biased region" description="Basic residues" evidence="8">
    <location>
        <begin position="732"/>
        <end position="754"/>
    </location>
</feature>
<evidence type="ECO:0000256" key="7">
    <source>
        <dbReference type="HAMAP-Rule" id="MF_01895"/>
    </source>
</evidence>
<keyword evidence="5 7" id="KW-0269">Exonuclease</keyword>
<evidence type="ECO:0000313" key="11">
    <source>
        <dbReference type="Proteomes" id="UP000187344"/>
    </source>
</evidence>
<keyword evidence="3 7" id="KW-0540">Nuclease</keyword>
<dbReference type="GO" id="GO:0003723">
    <property type="term" value="F:RNA binding"/>
    <property type="evidence" value="ECO:0007669"/>
    <property type="project" value="UniProtKB-UniRule"/>
</dbReference>
<keyword evidence="4 7" id="KW-0378">Hydrolase</keyword>
<dbReference type="InterPro" id="IPR004476">
    <property type="entry name" value="RNase_II/RNase_R"/>
</dbReference>
<dbReference type="EC" id="3.1.13.1" evidence="7"/>
<dbReference type="CDD" id="cd04471">
    <property type="entry name" value="S1_RNase_R"/>
    <property type="match status" value="1"/>
</dbReference>
<evidence type="ECO:0000313" key="10">
    <source>
        <dbReference type="EMBL" id="OLY42717.1"/>
    </source>
</evidence>
<dbReference type="RefSeq" id="WP_225868538.1">
    <property type="nucleotide sequence ID" value="NZ_CALYQA010000003.1"/>
</dbReference>
<dbReference type="GO" id="GO:0006402">
    <property type="term" value="P:mRNA catabolic process"/>
    <property type="evidence" value="ECO:0007669"/>
    <property type="project" value="TreeGrafter"/>
</dbReference>
<comment type="similarity">
    <text evidence="7">Belongs to the RNR ribonuclease family. RNase R subfamily.</text>
</comment>
<dbReference type="NCBIfam" id="TIGR00358">
    <property type="entry name" value="3_prime_RNase"/>
    <property type="match status" value="1"/>
</dbReference>
<keyword evidence="6 7" id="KW-0694">RNA-binding</keyword>